<comment type="caution">
    <text evidence="9">The sequence shown here is derived from an EMBL/GenBank/DDBJ whole genome shotgun (WGS) entry which is preliminary data.</text>
</comment>
<keyword evidence="3" id="KW-0813">Transport</keyword>
<proteinExistence type="inferred from homology"/>
<comment type="similarity">
    <text evidence="2">Belongs to the binding-protein-dependent transport system permease family. FecCD subfamily.</text>
</comment>
<evidence type="ECO:0000256" key="8">
    <source>
        <dbReference type="SAM" id="Phobius"/>
    </source>
</evidence>
<evidence type="ECO:0000313" key="9">
    <source>
        <dbReference type="EMBL" id="MBS7527769.1"/>
    </source>
</evidence>
<dbReference type="Proteomes" id="UP000746471">
    <property type="component" value="Unassembled WGS sequence"/>
</dbReference>
<dbReference type="PANTHER" id="PTHR30472">
    <property type="entry name" value="FERRIC ENTEROBACTIN TRANSPORT SYSTEM PERMEASE PROTEIN"/>
    <property type="match status" value="1"/>
</dbReference>
<feature type="transmembrane region" description="Helical" evidence="8">
    <location>
        <begin position="61"/>
        <end position="78"/>
    </location>
</feature>
<dbReference type="PANTHER" id="PTHR30472:SF25">
    <property type="entry name" value="ABC TRANSPORTER PERMEASE PROTEIN MJ0876-RELATED"/>
    <property type="match status" value="1"/>
</dbReference>
<name>A0ABS5PRI1_9FIRM</name>
<feature type="transmembrane region" description="Helical" evidence="8">
    <location>
        <begin position="309"/>
        <end position="328"/>
    </location>
</feature>
<evidence type="ECO:0000313" key="10">
    <source>
        <dbReference type="Proteomes" id="UP000746471"/>
    </source>
</evidence>
<dbReference type="CDD" id="cd06550">
    <property type="entry name" value="TM_ABC_iron-siderophores_like"/>
    <property type="match status" value="1"/>
</dbReference>
<evidence type="ECO:0000256" key="3">
    <source>
        <dbReference type="ARBA" id="ARBA00022448"/>
    </source>
</evidence>
<dbReference type="InterPro" id="IPR000522">
    <property type="entry name" value="ABC_transptr_permease_BtuC"/>
</dbReference>
<protein>
    <submittedName>
        <fullName evidence="9">Iron ABC transporter permease</fullName>
    </submittedName>
</protein>
<feature type="transmembrane region" description="Helical" evidence="8">
    <location>
        <begin position="282"/>
        <end position="300"/>
    </location>
</feature>
<keyword evidence="6 8" id="KW-1133">Transmembrane helix</keyword>
<evidence type="ECO:0000256" key="7">
    <source>
        <dbReference type="ARBA" id="ARBA00023136"/>
    </source>
</evidence>
<keyword evidence="5 8" id="KW-0812">Transmembrane</keyword>
<feature type="transmembrane region" description="Helical" evidence="8">
    <location>
        <begin position="193"/>
        <end position="214"/>
    </location>
</feature>
<dbReference type="Gene3D" id="1.10.3470.10">
    <property type="entry name" value="ABC transporter involved in vitamin B12 uptake, BtuC"/>
    <property type="match status" value="1"/>
</dbReference>
<sequence length="334" mass="35628">MLLALMVSVIIVVLAIGLGSVYIPPGDVTNILISKVLHIAPRADIEAVTQSILWKIRVPRALLAFVVGAALAVSGTIMQSVLKNPLASSFTLGVSSGAALGASAVMVFGLYLPVIGVLTLPLVGFLCGLLTVFLAIGFASKLDENMENQTIILVGMVMSLFVNALLTIIVSMSDEHMPEVIYWQMGSFSLKDWSNVIILLPIVIVGTIVTMRYAHELDIMSFGEDHARAMGIEIKHVKLFLIAMAALLTGSAISFVGVIGFIDLISPHFARRIFGSSHKYLVPMSALFGGSLMVISDLIARTIIAPSELPVGAVTALIGAPFFAFVFFSKRKKG</sequence>
<dbReference type="Pfam" id="PF01032">
    <property type="entry name" value="FecCD"/>
    <property type="match status" value="1"/>
</dbReference>
<evidence type="ECO:0000256" key="1">
    <source>
        <dbReference type="ARBA" id="ARBA00004651"/>
    </source>
</evidence>
<evidence type="ECO:0000256" key="2">
    <source>
        <dbReference type="ARBA" id="ARBA00007935"/>
    </source>
</evidence>
<keyword evidence="7 8" id="KW-0472">Membrane</keyword>
<comment type="subcellular location">
    <subcellularLocation>
        <location evidence="1">Cell membrane</location>
        <topology evidence="1">Multi-pass membrane protein</topology>
    </subcellularLocation>
</comment>
<keyword evidence="10" id="KW-1185">Reference proteome</keyword>
<feature type="transmembrane region" description="Helical" evidence="8">
    <location>
        <begin position="90"/>
        <end position="112"/>
    </location>
</feature>
<organism evidence="9 10">
    <name type="scientific">Fusibacter paucivorans</name>
    <dbReference type="NCBI Taxonomy" id="76009"/>
    <lineage>
        <taxon>Bacteria</taxon>
        <taxon>Bacillati</taxon>
        <taxon>Bacillota</taxon>
        <taxon>Clostridia</taxon>
        <taxon>Eubacteriales</taxon>
        <taxon>Eubacteriales Family XII. Incertae Sedis</taxon>
        <taxon>Fusibacter</taxon>
    </lineage>
</organism>
<accession>A0ABS5PRI1</accession>
<keyword evidence="4" id="KW-1003">Cell membrane</keyword>
<gene>
    <name evidence="9" type="ORF">KHM83_13880</name>
</gene>
<feature type="transmembrane region" description="Helical" evidence="8">
    <location>
        <begin position="239"/>
        <end position="262"/>
    </location>
</feature>
<evidence type="ECO:0000256" key="6">
    <source>
        <dbReference type="ARBA" id="ARBA00022989"/>
    </source>
</evidence>
<feature type="transmembrane region" description="Helical" evidence="8">
    <location>
        <begin position="118"/>
        <end position="139"/>
    </location>
</feature>
<feature type="transmembrane region" description="Helical" evidence="8">
    <location>
        <begin position="151"/>
        <end position="173"/>
    </location>
</feature>
<evidence type="ECO:0000256" key="4">
    <source>
        <dbReference type="ARBA" id="ARBA00022475"/>
    </source>
</evidence>
<dbReference type="EMBL" id="JAHBCL010000025">
    <property type="protein sequence ID" value="MBS7527769.1"/>
    <property type="molecule type" value="Genomic_DNA"/>
</dbReference>
<reference evidence="9 10" key="1">
    <citation type="submission" date="2021-05" db="EMBL/GenBank/DDBJ databases">
        <title>Fusibacter ferrireducens sp. nov., an anaerobic, sulfur- and Fe-reducing bacterium isolated from the mangrove sediment.</title>
        <authorList>
            <person name="Qiu D."/>
        </authorList>
    </citation>
    <scope>NUCLEOTIDE SEQUENCE [LARGE SCALE GENOMIC DNA]</scope>
    <source>
        <strain evidence="9 10">DSM 12116</strain>
    </source>
</reference>
<evidence type="ECO:0000256" key="5">
    <source>
        <dbReference type="ARBA" id="ARBA00022692"/>
    </source>
</evidence>
<dbReference type="SUPFAM" id="SSF81345">
    <property type="entry name" value="ABC transporter involved in vitamin B12 uptake, BtuC"/>
    <property type="match status" value="1"/>
</dbReference>
<dbReference type="InterPro" id="IPR037294">
    <property type="entry name" value="ABC_BtuC-like"/>
</dbReference>